<dbReference type="InterPro" id="IPR009056">
    <property type="entry name" value="Cyt_c-like_dom"/>
</dbReference>
<comment type="caution">
    <text evidence="22">The sequence shown here is derived from an EMBL/GenBank/DDBJ whole genome shotgun (WGS) entry which is preliminary data.</text>
</comment>
<keyword evidence="5 16" id="KW-0679">Respiratory chain</keyword>
<dbReference type="NCBIfam" id="TIGR02866">
    <property type="entry name" value="CoxB"/>
    <property type="match status" value="1"/>
</dbReference>
<feature type="domain" description="Cytochrome c" evidence="21">
    <location>
        <begin position="204"/>
        <end position="300"/>
    </location>
</feature>
<reference evidence="22" key="1">
    <citation type="journal article" date="2021" name="bioRxiv">
        <title>Unraveling nitrogen, sulfur and carbon metabolic pathways and microbial community transcriptional responses to substrate deprivation and toxicity stresses in a bioreactor mimicking anoxic brackish coastal sediment conditions.</title>
        <authorList>
            <person name="Martins P.D."/>
            <person name="Echeveste M.J."/>
            <person name="Arshad A."/>
            <person name="Kurth J."/>
            <person name="Ouboter H."/>
            <person name="Jetten M.S.M."/>
            <person name="Welte C.U."/>
        </authorList>
    </citation>
    <scope>NUCLEOTIDE SEQUENCE</scope>
    <source>
        <strain evidence="22">MAG_39</strain>
    </source>
</reference>
<dbReference type="InterPro" id="IPR014222">
    <property type="entry name" value="Cyt_c_oxidase_su2"/>
</dbReference>
<dbReference type="GO" id="GO:0042773">
    <property type="term" value="P:ATP synthesis coupled electron transport"/>
    <property type="evidence" value="ECO:0007669"/>
    <property type="project" value="TreeGrafter"/>
</dbReference>
<comment type="catalytic activity">
    <reaction evidence="17">
        <text>4 Fe(II)-[cytochrome c] + O2 + 8 H(+)(in) = 4 Fe(III)-[cytochrome c] + 2 H2O + 4 H(+)(out)</text>
        <dbReference type="Rhea" id="RHEA:11436"/>
        <dbReference type="Rhea" id="RHEA-COMP:10350"/>
        <dbReference type="Rhea" id="RHEA-COMP:14399"/>
        <dbReference type="ChEBI" id="CHEBI:15377"/>
        <dbReference type="ChEBI" id="CHEBI:15378"/>
        <dbReference type="ChEBI" id="CHEBI:15379"/>
        <dbReference type="ChEBI" id="CHEBI:29033"/>
        <dbReference type="ChEBI" id="CHEBI:29034"/>
        <dbReference type="EC" id="7.1.1.9"/>
    </reaction>
</comment>
<evidence type="ECO:0000259" key="20">
    <source>
        <dbReference type="PROSITE" id="PS50999"/>
    </source>
</evidence>
<evidence type="ECO:0000256" key="15">
    <source>
        <dbReference type="PROSITE-ProRule" id="PRU00433"/>
    </source>
</evidence>
<comment type="cofactor">
    <cofactor evidence="17">
        <name>Cu cation</name>
        <dbReference type="ChEBI" id="CHEBI:23378"/>
    </cofactor>
    <text evidence="17">Binds a copper A center.</text>
</comment>
<comment type="subcellular location">
    <subcellularLocation>
        <location evidence="16">Cell membrane</location>
        <topology evidence="16">Multi-pass membrane protein</topology>
    </subcellularLocation>
    <subcellularLocation>
        <location evidence="1">Membrane</location>
        <topology evidence="1">Multi-pass membrane protein</topology>
    </subcellularLocation>
</comment>
<evidence type="ECO:0000256" key="12">
    <source>
        <dbReference type="ARBA" id="ARBA00023008"/>
    </source>
</evidence>
<evidence type="ECO:0000256" key="14">
    <source>
        <dbReference type="ARBA" id="ARBA00024688"/>
    </source>
</evidence>
<evidence type="ECO:0000259" key="21">
    <source>
        <dbReference type="PROSITE" id="PS51007"/>
    </source>
</evidence>
<gene>
    <name evidence="22" type="primary">coxB</name>
    <name evidence="22" type="ORF">K8I29_09525</name>
</gene>
<evidence type="ECO:0000313" key="22">
    <source>
        <dbReference type="EMBL" id="MBZ0156431.1"/>
    </source>
</evidence>
<dbReference type="Gene3D" id="1.10.287.90">
    <property type="match status" value="1"/>
</dbReference>
<dbReference type="GO" id="GO:0005507">
    <property type="term" value="F:copper ion binding"/>
    <property type="evidence" value="ECO:0007669"/>
    <property type="project" value="InterPro"/>
</dbReference>
<feature type="domain" description="Cytochrome oxidase subunit II transmembrane region profile" evidence="20">
    <location>
        <begin position="1"/>
        <end position="88"/>
    </location>
</feature>
<dbReference type="GO" id="GO:0004129">
    <property type="term" value="F:cytochrome-c oxidase activity"/>
    <property type="evidence" value="ECO:0007669"/>
    <property type="project" value="UniProtKB-EC"/>
</dbReference>
<keyword evidence="11 15" id="KW-0408">Iron</keyword>
<reference evidence="22" key="2">
    <citation type="submission" date="2021-08" db="EMBL/GenBank/DDBJ databases">
        <authorList>
            <person name="Dalcin Martins P."/>
        </authorList>
    </citation>
    <scope>NUCLEOTIDE SEQUENCE</scope>
    <source>
        <strain evidence="22">MAG_39</strain>
    </source>
</reference>
<name>A0A953J541_9BACT</name>
<dbReference type="EC" id="7.1.1.9" evidence="17"/>
<evidence type="ECO:0000256" key="18">
    <source>
        <dbReference type="SAM" id="Phobius"/>
    </source>
</evidence>
<evidence type="ECO:0000256" key="4">
    <source>
        <dbReference type="ARBA" id="ARBA00022617"/>
    </source>
</evidence>
<dbReference type="PROSITE" id="PS00078">
    <property type="entry name" value="COX2"/>
    <property type="match status" value="1"/>
</dbReference>
<dbReference type="Gene3D" id="1.10.760.10">
    <property type="entry name" value="Cytochrome c-like domain"/>
    <property type="match status" value="1"/>
</dbReference>
<keyword evidence="12 17" id="KW-0186">Copper</keyword>
<evidence type="ECO:0000256" key="1">
    <source>
        <dbReference type="ARBA" id="ARBA00004141"/>
    </source>
</evidence>
<dbReference type="InterPro" id="IPR008972">
    <property type="entry name" value="Cupredoxin"/>
</dbReference>
<dbReference type="Pfam" id="PF00116">
    <property type="entry name" value="COX2"/>
    <property type="match status" value="1"/>
</dbReference>
<evidence type="ECO:0000256" key="11">
    <source>
        <dbReference type="ARBA" id="ARBA00023004"/>
    </source>
</evidence>
<dbReference type="CDD" id="cd13915">
    <property type="entry name" value="CuRO_HCO_II_like_2"/>
    <property type="match status" value="1"/>
</dbReference>
<evidence type="ECO:0000256" key="2">
    <source>
        <dbReference type="ARBA" id="ARBA00007866"/>
    </source>
</evidence>
<dbReference type="GO" id="GO:0005886">
    <property type="term" value="C:plasma membrane"/>
    <property type="evidence" value="ECO:0007669"/>
    <property type="project" value="UniProtKB-SubCell"/>
</dbReference>
<evidence type="ECO:0000256" key="5">
    <source>
        <dbReference type="ARBA" id="ARBA00022660"/>
    </source>
</evidence>
<keyword evidence="6 16" id="KW-0812">Transmembrane</keyword>
<evidence type="ECO:0000313" key="23">
    <source>
        <dbReference type="Proteomes" id="UP000705867"/>
    </source>
</evidence>
<keyword evidence="3 16" id="KW-0813">Transport</keyword>
<keyword evidence="9 16" id="KW-0249">Electron transport</keyword>
<feature type="domain" description="Cytochrome oxidase subunit II copper A binding" evidence="19">
    <location>
        <begin position="89"/>
        <end position="199"/>
    </location>
</feature>
<dbReference type="InterPro" id="IPR002429">
    <property type="entry name" value="CcO_II-like_C"/>
</dbReference>
<dbReference type="InterPro" id="IPR045187">
    <property type="entry name" value="CcO_II"/>
</dbReference>
<dbReference type="GO" id="GO:0020037">
    <property type="term" value="F:heme binding"/>
    <property type="evidence" value="ECO:0007669"/>
    <property type="project" value="InterPro"/>
</dbReference>
<organism evidence="22 23">
    <name type="scientific">Candidatus Nitrobium versatile</name>
    <dbReference type="NCBI Taxonomy" id="2884831"/>
    <lineage>
        <taxon>Bacteria</taxon>
        <taxon>Pseudomonadati</taxon>
        <taxon>Nitrospirota</taxon>
        <taxon>Nitrospiria</taxon>
        <taxon>Nitrospirales</taxon>
        <taxon>Nitrospiraceae</taxon>
        <taxon>Candidatus Nitrobium</taxon>
    </lineage>
</organism>
<dbReference type="Gene3D" id="2.60.40.420">
    <property type="entry name" value="Cupredoxins - blue copper proteins"/>
    <property type="match status" value="1"/>
</dbReference>
<evidence type="ECO:0000256" key="8">
    <source>
        <dbReference type="ARBA" id="ARBA00022967"/>
    </source>
</evidence>
<feature type="transmembrane region" description="Helical" evidence="18">
    <location>
        <begin position="60"/>
        <end position="78"/>
    </location>
</feature>
<evidence type="ECO:0000256" key="13">
    <source>
        <dbReference type="ARBA" id="ARBA00023136"/>
    </source>
</evidence>
<dbReference type="InterPro" id="IPR036909">
    <property type="entry name" value="Cyt_c-like_dom_sf"/>
</dbReference>
<evidence type="ECO:0000256" key="17">
    <source>
        <dbReference type="RuleBase" id="RU004024"/>
    </source>
</evidence>
<accession>A0A953J541</accession>
<dbReference type="SUPFAM" id="SSF46626">
    <property type="entry name" value="Cytochrome c"/>
    <property type="match status" value="1"/>
</dbReference>
<feature type="transmembrane region" description="Helical" evidence="18">
    <location>
        <begin position="16"/>
        <end position="39"/>
    </location>
</feature>
<evidence type="ECO:0000256" key="3">
    <source>
        <dbReference type="ARBA" id="ARBA00022448"/>
    </source>
</evidence>
<evidence type="ECO:0000256" key="7">
    <source>
        <dbReference type="ARBA" id="ARBA00022723"/>
    </source>
</evidence>
<proteinExistence type="inferred from homology"/>
<comment type="similarity">
    <text evidence="2 16">Belongs to the cytochrome c oxidase subunit 2 family.</text>
</comment>
<dbReference type="Pfam" id="PF02790">
    <property type="entry name" value="COX2_TM"/>
    <property type="match status" value="1"/>
</dbReference>
<dbReference type="PANTHER" id="PTHR22888:SF9">
    <property type="entry name" value="CYTOCHROME C OXIDASE SUBUNIT 2"/>
    <property type="match status" value="1"/>
</dbReference>
<sequence>MISEVSNTAAKVDSTFLFIVGLSVALLVLITALMLFFVIKYNRKRHPVSENIEGNLPLEIIWTVIPTVIVLAMFYYGWSDFAYIRNAPEGALPVQVTGRNWSWHFTYENGMQSDVLKVPRNKAVKLVLTSADVLHSFYIPAFRIKEDAVPGMKTRLWFIARDTGSYEIYCTEYCGTGHSHMRSKVVVLPEDEFESWHSGQGGEGEKETEKRLLSEKGCLGCHSVDGSTGVGPTLKGVFGRSTVVVTGGRERQIVIDEEYLRRSILQPAADVVKRYPAIMPALPVSREEMDALIAELKDLQ</sequence>
<dbReference type="EMBL" id="JAIOIV010000076">
    <property type="protein sequence ID" value="MBZ0156431.1"/>
    <property type="molecule type" value="Genomic_DNA"/>
</dbReference>
<dbReference type="PANTHER" id="PTHR22888">
    <property type="entry name" value="CYTOCHROME C OXIDASE, SUBUNIT II"/>
    <property type="match status" value="1"/>
</dbReference>
<dbReference type="SUPFAM" id="SSF81464">
    <property type="entry name" value="Cytochrome c oxidase subunit II-like, transmembrane region"/>
    <property type="match status" value="1"/>
</dbReference>
<dbReference type="PROSITE" id="PS51007">
    <property type="entry name" value="CYTC"/>
    <property type="match status" value="1"/>
</dbReference>
<keyword evidence="8" id="KW-1278">Translocase</keyword>
<keyword evidence="7 15" id="KW-0479">Metal-binding</keyword>
<dbReference type="PROSITE" id="PS50999">
    <property type="entry name" value="COX2_TM"/>
    <property type="match status" value="1"/>
</dbReference>
<evidence type="ECO:0000256" key="10">
    <source>
        <dbReference type="ARBA" id="ARBA00022989"/>
    </source>
</evidence>
<dbReference type="SUPFAM" id="SSF49503">
    <property type="entry name" value="Cupredoxins"/>
    <property type="match status" value="1"/>
</dbReference>
<dbReference type="AlphaFoldDB" id="A0A953J541"/>
<keyword evidence="4 15" id="KW-0349">Heme</keyword>
<dbReference type="Proteomes" id="UP000705867">
    <property type="component" value="Unassembled WGS sequence"/>
</dbReference>
<keyword evidence="13 18" id="KW-0472">Membrane</keyword>
<dbReference type="GO" id="GO:0016491">
    <property type="term" value="F:oxidoreductase activity"/>
    <property type="evidence" value="ECO:0007669"/>
    <property type="project" value="InterPro"/>
</dbReference>
<dbReference type="InterPro" id="IPR036257">
    <property type="entry name" value="Cyt_c_oxidase_su2_TM_sf"/>
</dbReference>
<dbReference type="PROSITE" id="PS50857">
    <property type="entry name" value="COX2_CUA"/>
    <property type="match status" value="1"/>
</dbReference>
<evidence type="ECO:0000256" key="6">
    <source>
        <dbReference type="ARBA" id="ARBA00022692"/>
    </source>
</evidence>
<dbReference type="InterPro" id="IPR011759">
    <property type="entry name" value="Cyt_c_oxidase_su2_TM_dom"/>
</dbReference>
<dbReference type="InterPro" id="IPR001505">
    <property type="entry name" value="Copper_CuA"/>
</dbReference>
<evidence type="ECO:0000259" key="19">
    <source>
        <dbReference type="PROSITE" id="PS50857"/>
    </source>
</evidence>
<keyword evidence="10 18" id="KW-1133">Transmembrane helix</keyword>
<evidence type="ECO:0000256" key="9">
    <source>
        <dbReference type="ARBA" id="ARBA00022982"/>
    </source>
</evidence>
<protein>
    <recommendedName>
        <fullName evidence="17">Cytochrome c oxidase subunit 2</fullName>
        <ecNumber evidence="17">7.1.1.9</ecNumber>
    </recommendedName>
</protein>
<comment type="function">
    <text evidence="14 17">Subunits I and II form the functional core of the enzyme complex. Electrons originating in cytochrome c are transferred via heme a and Cu(A) to the binuclear center formed by heme a3 and Cu(B).</text>
</comment>
<evidence type="ECO:0000256" key="16">
    <source>
        <dbReference type="RuleBase" id="RU000456"/>
    </source>
</evidence>